<keyword evidence="3 5" id="KW-0689">Ribosomal protein</keyword>
<dbReference type="RefSeq" id="WP_220682859.1">
    <property type="nucleotide sequence ID" value="NZ_CP037968.1"/>
</dbReference>
<keyword evidence="8" id="KW-1185">Reference proteome</keyword>
<keyword evidence="1 5" id="KW-0699">rRNA-binding</keyword>
<evidence type="ECO:0000313" key="8">
    <source>
        <dbReference type="Proteomes" id="UP000826709"/>
    </source>
</evidence>
<dbReference type="GO" id="GO:0002181">
    <property type="term" value="P:cytoplasmic translation"/>
    <property type="evidence" value="ECO:0007669"/>
    <property type="project" value="TreeGrafter"/>
</dbReference>
<dbReference type="FunFam" id="3.90.930.12:FF:000008">
    <property type="entry name" value="50S ribosomal protein L6"/>
    <property type="match status" value="1"/>
</dbReference>
<evidence type="ECO:0000256" key="2">
    <source>
        <dbReference type="ARBA" id="ARBA00022884"/>
    </source>
</evidence>
<dbReference type="NCBIfam" id="NF004037">
    <property type="entry name" value="PRK05518.1"/>
    <property type="match status" value="1"/>
</dbReference>
<comment type="function">
    <text evidence="5">This protein binds to the 23S rRNA, and is important in its secondary structure. It is located near the subunit interface in the base of the L7/L12 stalk, and near the tRNA binding site of the peptidyltransferase center.</text>
</comment>
<gene>
    <name evidence="5" type="primary">rpl6</name>
    <name evidence="7" type="ORF">E2N92_06410</name>
</gene>
<dbReference type="GO" id="GO:0019843">
    <property type="term" value="F:rRNA binding"/>
    <property type="evidence" value="ECO:0007669"/>
    <property type="project" value="UniProtKB-UniRule"/>
</dbReference>
<evidence type="ECO:0000259" key="6">
    <source>
        <dbReference type="Pfam" id="PF00347"/>
    </source>
</evidence>
<dbReference type="KEGG" id="mfk:E2N92_06410"/>
<comment type="subunit">
    <text evidence="5">Part of the 50S ribosomal subunit.</text>
</comment>
<dbReference type="AlphaFoldDB" id="A0A8G1A1Q9"/>
<protein>
    <recommendedName>
        <fullName evidence="5">Large ribosomal subunit protein uL6</fullName>
    </recommendedName>
</protein>
<keyword evidence="4 5" id="KW-0687">Ribonucleoprotein</keyword>
<dbReference type="InterPro" id="IPR036789">
    <property type="entry name" value="Ribosomal_uL6-like_a/b-dom_sf"/>
</dbReference>
<accession>A0A8G1A1Q9</accession>
<dbReference type="Proteomes" id="UP000826709">
    <property type="component" value="Chromosome"/>
</dbReference>
<organism evidence="7 8">
    <name type="scientific">Methanofollis formosanus</name>
    <dbReference type="NCBI Taxonomy" id="299308"/>
    <lineage>
        <taxon>Archaea</taxon>
        <taxon>Methanobacteriati</taxon>
        <taxon>Methanobacteriota</taxon>
        <taxon>Stenosarchaea group</taxon>
        <taxon>Methanomicrobia</taxon>
        <taxon>Methanomicrobiales</taxon>
        <taxon>Methanomicrobiaceae</taxon>
        <taxon>Methanofollis</taxon>
    </lineage>
</organism>
<dbReference type="InterPro" id="IPR020040">
    <property type="entry name" value="Ribosomal_uL6_a/b-dom"/>
</dbReference>
<evidence type="ECO:0000256" key="3">
    <source>
        <dbReference type="ARBA" id="ARBA00022980"/>
    </source>
</evidence>
<reference evidence="7" key="1">
    <citation type="journal article" date="2005" name="Int. J. Syst. Evol. Microbiol.">
        <title>Methanofollis formosanus sp. nov., isolated from a fish pond.</title>
        <authorList>
            <person name="Wu S.Y."/>
            <person name="Chen S.C."/>
            <person name="Lai M.C."/>
        </authorList>
    </citation>
    <scope>NUCLEOTIDE SEQUENCE</scope>
    <source>
        <strain evidence="7">ML15</strain>
    </source>
</reference>
<name>A0A8G1A1Q9_9EURY</name>
<evidence type="ECO:0000256" key="1">
    <source>
        <dbReference type="ARBA" id="ARBA00022730"/>
    </source>
</evidence>
<dbReference type="InterPro" id="IPR000702">
    <property type="entry name" value="Ribosomal_uL6-like"/>
</dbReference>
<dbReference type="EMBL" id="CP037968">
    <property type="protein sequence ID" value="QYZ79088.1"/>
    <property type="molecule type" value="Genomic_DNA"/>
</dbReference>
<keyword evidence="2 5" id="KW-0694">RNA-binding</keyword>
<feature type="domain" description="Large ribosomal subunit protein uL6 alpha-beta" evidence="6">
    <location>
        <begin position="93"/>
        <end position="167"/>
    </location>
</feature>
<dbReference type="GO" id="GO:0022625">
    <property type="term" value="C:cytosolic large ribosomal subunit"/>
    <property type="evidence" value="ECO:0007669"/>
    <property type="project" value="UniProtKB-UniRule"/>
</dbReference>
<dbReference type="HAMAP" id="MF_01365_A">
    <property type="entry name" value="Ribosomal_uL6_A"/>
    <property type="match status" value="1"/>
</dbReference>
<dbReference type="SUPFAM" id="SSF56053">
    <property type="entry name" value="Ribosomal protein L6"/>
    <property type="match status" value="2"/>
</dbReference>
<dbReference type="PANTHER" id="PTHR11655:SF16">
    <property type="entry name" value="60S RIBOSOMAL PROTEIN L9"/>
    <property type="match status" value="1"/>
</dbReference>
<reference evidence="7" key="2">
    <citation type="submission" date="2019-03" db="EMBL/GenBank/DDBJ databases">
        <authorList>
            <person name="Chen S.-C."/>
            <person name="Wu S.-Y."/>
            <person name="Lai M.-C."/>
        </authorList>
    </citation>
    <scope>NUCLEOTIDE SEQUENCE</scope>
    <source>
        <strain evidence="7">ML15</strain>
    </source>
</reference>
<dbReference type="OrthoDB" id="7144at2157"/>
<dbReference type="Pfam" id="PF00347">
    <property type="entry name" value="Ribosomal_L6"/>
    <property type="match status" value="2"/>
</dbReference>
<dbReference type="Gene3D" id="3.90.930.12">
    <property type="entry name" value="Ribosomal protein L6, alpha-beta domain"/>
    <property type="match status" value="2"/>
</dbReference>
<proteinExistence type="inferred from homology"/>
<evidence type="ECO:0000256" key="4">
    <source>
        <dbReference type="ARBA" id="ARBA00023274"/>
    </source>
</evidence>
<sequence length="174" mass="19262">MTTEKRVAIPEGVTVSIEGFTVAVKGPKGEISRDMRYPGVSIVLEDSEVVVSTESTRRRIVAMIGTYASHIQNMVEGVTKGFEYHMKVVYAHFPIQIKLQGDLLSINNFLGEKQPRIAKVLPGVTVKIGNDELTITGIDKERVGATAAKIERATKVRKRDTRVFQDGIYMVQKA</sequence>
<dbReference type="GO" id="GO:0003735">
    <property type="term" value="F:structural constituent of ribosome"/>
    <property type="evidence" value="ECO:0007669"/>
    <property type="project" value="UniProtKB-UniRule"/>
</dbReference>
<comment type="similarity">
    <text evidence="5">Belongs to the universal ribosomal protein uL6 family.</text>
</comment>
<dbReference type="NCBIfam" id="TIGR03653">
    <property type="entry name" value="uL6_arch"/>
    <property type="match status" value="1"/>
</dbReference>
<dbReference type="InterPro" id="IPR019907">
    <property type="entry name" value="Ribosomal_uL6_arc"/>
</dbReference>
<evidence type="ECO:0000256" key="5">
    <source>
        <dbReference type="HAMAP-Rule" id="MF_01365"/>
    </source>
</evidence>
<evidence type="ECO:0000313" key="7">
    <source>
        <dbReference type="EMBL" id="QYZ79088.1"/>
    </source>
</evidence>
<dbReference type="PIRSF" id="PIRSF002162">
    <property type="entry name" value="Ribosomal_L6"/>
    <property type="match status" value="1"/>
</dbReference>
<feature type="domain" description="Large ribosomal subunit protein uL6 alpha-beta" evidence="6">
    <location>
        <begin position="9"/>
        <end position="81"/>
    </location>
</feature>
<dbReference type="PANTHER" id="PTHR11655">
    <property type="entry name" value="60S/50S RIBOSOMAL PROTEIN L6/L9"/>
    <property type="match status" value="1"/>
</dbReference>